<evidence type="ECO:0000259" key="1">
    <source>
        <dbReference type="Pfam" id="PF00717"/>
    </source>
</evidence>
<evidence type="ECO:0000313" key="3">
    <source>
        <dbReference type="Proteomes" id="UP000632063"/>
    </source>
</evidence>
<dbReference type="Gene3D" id="2.10.109.10">
    <property type="entry name" value="Umud Fragment, subunit A"/>
    <property type="match status" value="1"/>
</dbReference>
<dbReference type="InterPro" id="IPR036286">
    <property type="entry name" value="LexA/Signal_pep-like_sf"/>
</dbReference>
<dbReference type="EMBL" id="JACYXI010000011">
    <property type="protein sequence ID" value="MBD8893156.1"/>
    <property type="molecule type" value="Genomic_DNA"/>
</dbReference>
<keyword evidence="3" id="KW-1185">Reference proteome</keyword>
<dbReference type="InterPro" id="IPR039418">
    <property type="entry name" value="LexA-like"/>
</dbReference>
<dbReference type="Pfam" id="PF00717">
    <property type="entry name" value="Peptidase_S24"/>
    <property type="match status" value="1"/>
</dbReference>
<dbReference type="SUPFAM" id="SSF51306">
    <property type="entry name" value="LexA/Signal peptidase"/>
    <property type="match status" value="1"/>
</dbReference>
<evidence type="ECO:0000313" key="2">
    <source>
        <dbReference type="EMBL" id="MBD8893156.1"/>
    </source>
</evidence>
<protein>
    <submittedName>
        <fullName evidence="2">Helix-turn-helix transcriptional regulator</fullName>
    </submittedName>
</protein>
<dbReference type="InterPro" id="IPR015927">
    <property type="entry name" value="Peptidase_S24_S26A/B/C"/>
</dbReference>
<dbReference type="RefSeq" id="WP_192149279.1">
    <property type="nucleotide sequence ID" value="NZ_JACYXI010000011.1"/>
</dbReference>
<sequence>MLSHAQVWAAIDGLARRYGLSPSGLAKRAGLDPTTFNPSKRFAGDGRPRWPSTESLAKILEATGEPLGTFVADLAAAGAPSTAGRTLPCAGFSEASRQEAFDTKGRPSGEVWGEFTFPDPLAKGLFALEVGGDDQLPVYRAGDVLIIAPLAAIQRGDRVLAKIHGQGLSILTLERRTQAGIQFSPLDGNSEGVYLAHDQIEWVGRILWASQ</sequence>
<accession>A0ABR9CSC0</accession>
<dbReference type="Proteomes" id="UP000632063">
    <property type="component" value="Unassembled WGS sequence"/>
</dbReference>
<name>A0ABR9CSC0_9HYPH</name>
<feature type="domain" description="Peptidase S24/S26A/S26B/S26C" evidence="1">
    <location>
        <begin position="120"/>
        <end position="206"/>
    </location>
</feature>
<dbReference type="CDD" id="cd06529">
    <property type="entry name" value="S24_LexA-like"/>
    <property type="match status" value="1"/>
</dbReference>
<organism evidence="2 3">
    <name type="scientific">Roseibium litorale</name>
    <dbReference type="NCBI Taxonomy" id="2803841"/>
    <lineage>
        <taxon>Bacteria</taxon>
        <taxon>Pseudomonadati</taxon>
        <taxon>Pseudomonadota</taxon>
        <taxon>Alphaproteobacteria</taxon>
        <taxon>Hyphomicrobiales</taxon>
        <taxon>Stappiaceae</taxon>
        <taxon>Roseibium</taxon>
    </lineage>
</organism>
<comment type="caution">
    <text evidence="2">The sequence shown here is derived from an EMBL/GenBank/DDBJ whole genome shotgun (WGS) entry which is preliminary data.</text>
</comment>
<reference evidence="2 3" key="2">
    <citation type="journal article" date="2021" name="Int. J. Syst. Evol. Microbiol.">
        <title>Roseibium litorale sp. nov., isolated from a tidal flat sediment and proposal for the reclassification of Labrenzia polysiphoniae as Roseibium polysiphoniae comb. nov.</title>
        <authorList>
            <person name="Liu Y."/>
            <person name="Pei T."/>
            <person name="Du J."/>
            <person name="Chao M."/>
            <person name="Deng M.R."/>
            <person name="Zhu H."/>
        </authorList>
    </citation>
    <scope>NUCLEOTIDE SEQUENCE [LARGE SCALE GENOMIC DNA]</scope>
    <source>
        <strain evidence="2 3">4C16A</strain>
    </source>
</reference>
<proteinExistence type="predicted"/>
<gene>
    <name evidence="2" type="ORF">IG616_16560</name>
</gene>
<reference evidence="3" key="1">
    <citation type="submission" date="2020-09" db="EMBL/GenBank/DDBJ databases">
        <title>The genome sequence of strain Labrenzia suaedae 4C16A.</title>
        <authorList>
            <person name="Liu Y."/>
        </authorList>
    </citation>
    <scope>NUCLEOTIDE SEQUENCE [LARGE SCALE GENOMIC DNA]</scope>
    <source>
        <strain evidence="3">4C16A</strain>
    </source>
</reference>